<accession>A0ABU2B7U6</accession>
<keyword evidence="1" id="KW-0805">Transcription regulation</keyword>
<dbReference type="InterPro" id="IPR051011">
    <property type="entry name" value="Metal_resp_trans_reg"/>
</dbReference>
<keyword evidence="6" id="KW-1185">Reference proteome</keyword>
<dbReference type="PROSITE" id="PS50987">
    <property type="entry name" value="HTH_ARSR_2"/>
    <property type="match status" value="1"/>
</dbReference>
<keyword evidence="3" id="KW-0804">Transcription</keyword>
<dbReference type="PANTHER" id="PTHR43132:SF2">
    <property type="entry name" value="ARSENICAL RESISTANCE OPERON REPRESSOR ARSR-RELATED"/>
    <property type="match status" value="1"/>
</dbReference>
<evidence type="ECO:0000256" key="1">
    <source>
        <dbReference type="ARBA" id="ARBA00023015"/>
    </source>
</evidence>
<dbReference type="PRINTS" id="PR00778">
    <property type="entry name" value="HTHARSR"/>
</dbReference>
<dbReference type="SMART" id="SM00418">
    <property type="entry name" value="HTH_ARSR"/>
    <property type="match status" value="1"/>
</dbReference>
<dbReference type="InterPro" id="IPR011991">
    <property type="entry name" value="ArsR-like_HTH"/>
</dbReference>
<dbReference type="InterPro" id="IPR036388">
    <property type="entry name" value="WH-like_DNA-bd_sf"/>
</dbReference>
<reference evidence="5 6" key="1">
    <citation type="submission" date="2023-07" db="EMBL/GenBank/DDBJ databases">
        <title>Sequencing the genomes of 1000 actinobacteria strains.</title>
        <authorList>
            <person name="Klenk H.-P."/>
        </authorList>
    </citation>
    <scope>NUCLEOTIDE SEQUENCE [LARGE SCALE GENOMIC DNA]</scope>
    <source>
        <strain evidence="5 6">DSM 44508</strain>
    </source>
</reference>
<dbReference type="EMBL" id="JAVDYF010000001">
    <property type="protein sequence ID" value="MDR7353464.1"/>
    <property type="molecule type" value="Genomic_DNA"/>
</dbReference>
<dbReference type="InterPro" id="IPR001845">
    <property type="entry name" value="HTH_ArsR_DNA-bd_dom"/>
</dbReference>
<dbReference type="NCBIfam" id="NF033788">
    <property type="entry name" value="HTH_metalloreg"/>
    <property type="match status" value="1"/>
</dbReference>
<dbReference type="PANTHER" id="PTHR43132">
    <property type="entry name" value="ARSENICAL RESISTANCE OPERON REPRESSOR ARSR-RELATED"/>
    <property type="match status" value="1"/>
</dbReference>
<sequence length="105" mass="11746">MYTSETPAPDPFAPPQLANVAEFFKALDSPIRLQIIHILSTREHYVYEIVEKLNSSQPLISQHLRVLRETKIVDCTRSGRLITYKLACPGVLGIINKDSNACHAA</sequence>
<dbReference type="Gene3D" id="1.10.10.10">
    <property type="entry name" value="Winged helix-like DNA-binding domain superfamily/Winged helix DNA-binding domain"/>
    <property type="match status" value="1"/>
</dbReference>
<feature type="domain" description="HTH arsR-type" evidence="4">
    <location>
        <begin position="12"/>
        <end position="105"/>
    </location>
</feature>
<evidence type="ECO:0000313" key="6">
    <source>
        <dbReference type="Proteomes" id="UP001183619"/>
    </source>
</evidence>
<name>A0ABU2B7U6_9CORY</name>
<proteinExistence type="predicted"/>
<evidence type="ECO:0000256" key="2">
    <source>
        <dbReference type="ARBA" id="ARBA00023125"/>
    </source>
</evidence>
<dbReference type="Pfam" id="PF01022">
    <property type="entry name" value="HTH_5"/>
    <property type="match status" value="1"/>
</dbReference>
<keyword evidence="2 5" id="KW-0238">DNA-binding</keyword>
<evidence type="ECO:0000256" key="3">
    <source>
        <dbReference type="ARBA" id="ARBA00023163"/>
    </source>
</evidence>
<dbReference type="GO" id="GO:0003677">
    <property type="term" value="F:DNA binding"/>
    <property type="evidence" value="ECO:0007669"/>
    <property type="project" value="UniProtKB-KW"/>
</dbReference>
<gene>
    <name evidence="5" type="ORF">J2S37_000002</name>
</gene>
<dbReference type="InterPro" id="IPR036390">
    <property type="entry name" value="WH_DNA-bd_sf"/>
</dbReference>
<protein>
    <submittedName>
        <fullName evidence="5">DNA-binding transcriptional ArsR family regulator</fullName>
    </submittedName>
</protein>
<organism evidence="5 6">
    <name type="scientific">Corynebacterium felinum</name>
    <dbReference type="NCBI Taxonomy" id="131318"/>
    <lineage>
        <taxon>Bacteria</taxon>
        <taxon>Bacillati</taxon>
        <taxon>Actinomycetota</taxon>
        <taxon>Actinomycetes</taxon>
        <taxon>Mycobacteriales</taxon>
        <taxon>Corynebacteriaceae</taxon>
        <taxon>Corynebacterium</taxon>
    </lineage>
</organism>
<comment type="caution">
    <text evidence="5">The sequence shown here is derived from an EMBL/GenBank/DDBJ whole genome shotgun (WGS) entry which is preliminary data.</text>
</comment>
<evidence type="ECO:0000313" key="5">
    <source>
        <dbReference type="EMBL" id="MDR7353464.1"/>
    </source>
</evidence>
<dbReference type="RefSeq" id="WP_277103947.1">
    <property type="nucleotide sequence ID" value="NZ_BAAAJS010000050.1"/>
</dbReference>
<dbReference type="CDD" id="cd00090">
    <property type="entry name" value="HTH_ARSR"/>
    <property type="match status" value="1"/>
</dbReference>
<dbReference type="SUPFAM" id="SSF46785">
    <property type="entry name" value="Winged helix' DNA-binding domain"/>
    <property type="match status" value="1"/>
</dbReference>
<evidence type="ECO:0000259" key="4">
    <source>
        <dbReference type="PROSITE" id="PS50987"/>
    </source>
</evidence>
<dbReference type="Proteomes" id="UP001183619">
    <property type="component" value="Unassembled WGS sequence"/>
</dbReference>